<protein>
    <submittedName>
        <fullName evidence="1">Uncharacterized protein</fullName>
    </submittedName>
</protein>
<gene>
    <name evidence="1" type="ORF">OQ273_23565</name>
</gene>
<dbReference type="EMBL" id="JAPJZI010000002">
    <property type="protein sequence ID" value="MDA5401565.1"/>
    <property type="molecule type" value="Genomic_DNA"/>
</dbReference>
<evidence type="ECO:0000313" key="2">
    <source>
        <dbReference type="Proteomes" id="UP001151234"/>
    </source>
</evidence>
<reference evidence="1" key="1">
    <citation type="submission" date="2022-11" db="EMBL/GenBank/DDBJ databases">
        <title>Draft genome sequence of Hoeflea poritis E7-10 and Hoeflea prorocentri PM5-8, separated from scleractinian coral Porites lutea and marine dinoflagellate.</title>
        <authorList>
            <person name="Zhang G."/>
            <person name="Wei Q."/>
            <person name="Cai L."/>
        </authorList>
    </citation>
    <scope>NUCLEOTIDE SEQUENCE</scope>
    <source>
        <strain evidence="1">PM5-8</strain>
    </source>
</reference>
<dbReference type="RefSeq" id="WP_267993546.1">
    <property type="nucleotide sequence ID" value="NZ_JAPJZI010000002.1"/>
</dbReference>
<sequence>MMTLEEIIPDDEQVHALYRLLKSRKHGISHKQNPSFVEHDEFVRTHPYRAWFLVQDAGNCIGSVYLHADNSIGIHLEDGKLDEHLKPVLHEIMQRFEPLPAVKSVRNGSFSINVAPTDSALMAALEKHGLAVAQVTYIVGAID</sequence>
<proteinExistence type="predicted"/>
<keyword evidence="2" id="KW-1185">Reference proteome</keyword>
<dbReference type="Proteomes" id="UP001151234">
    <property type="component" value="Unassembled WGS sequence"/>
</dbReference>
<evidence type="ECO:0000313" key="1">
    <source>
        <dbReference type="EMBL" id="MDA5401565.1"/>
    </source>
</evidence>
<name>A0A9X3UNQ9_9HYPH</name>
<dbReference type="AlphaFoldDB" id="A0A9X3UNQ9"/>
<accession>A0A9X3UNQ9</accession>
<organism evidence="1 2">
    <name type="scientific">Hoeflea prorocentri</name>
    <dbReference type="NCBI Taxonomy" id="1922333"/>
    <lineage>
        <taxon>Bacteria</taxon>
        <taxon>Pseudomonadati</taxon>
        <taxon>Pseudomonadota</taxon>
        <taxon>Alphaproteobacteria</taxon>
        <taxon>Hyphomicrobiales</taxon>
        <taxon>Rhizobiaceae</taxon>
        <taxon>Hoeflea</taxon>
    </lineage>
</organism>
<comment type="caution">
    <text evidence="1">The sequence shown here is derived from an EMBL/GenBank/DDBJ whole genome shotgun (WGS) entry which is preliminary data.</text>
</comment>